<dbReference type="EMBL" id="QEAM01000586">
    <property type="protein sequence ID" value="TPX38691.1"/>
    <property type="molecule type" value="Genomic_DNA"/>
</dbReference>
<proteinExistence type="inferred from homology"/>
<comment type="caution">
    <text evidence="12">The sequence shown here is derived from an EMBL/GenBank/DDBJ whole genome shotgun (WGS) entry which is preliminary data.</text>
</comment>
<evidence type="ECO:0000256" key="9">
    <source>
        <dbReference type="SAM" id="MobiDB-lite"/>
    </source>
</evidence>
<keyword evidence="5 8" id="KW-0694">RNA-binding</keyword>
<comment type="catalytic activity">
    <reaction evidence="7 8">
        <text>RNA(n) + a ribonucleoside 5'-triphosphate = RNA(n+1) + diphosphate</text>
        <dbReference type="Rhea" id="RHEA:21248"/>
        <dbReference type="Rhea" id="RHEA-COMP:14527"/>
        <dbReference type="Rhea" id="RHEA-COMP:17342"/>
        <dbReference type="ChEBI" id="CHEBI:33019"/>
        <dbReference type="ChEBI" id="CHEBI:61557"/>
        <dbReference type="ChEBI" id="CHEBI:140395"/>
        <dbReference type="EC" id="2.7.7.48"/>
    </reaction>
</comment>
<feature type="region of interest" description="Disordered" evidence="9">
    <location>
        <begin position="354"/>
        <end position="375"/>
    </location>
</feature>
<organism evidence="12 13">
    <name type="scientific">Synchytrium endobioticum</name>
    <dbReference type="NCBI Taxonomy" id="286115"/>
    <lineage>
        <taxon>Eukaryota</taxon>
        <taxon>Fungi</taxon>
        <taxon>Fungi incertae sedis</taxon>
        <taxon>Chytridiomycota</taxon>
        <taxon>Chytridiomycota incertae sedis</taxon>
        <taxon>Chytridiomycetes</taxon>
        <taxon>Synchytriales</taxon>
        <taxon>Synchytriaceae</taxon>
        <taxon>Synchytrium</taxon>
    </lineage>
</organism>
<dbReference type="InterPro" id="IPR057596">
    <property type="entry name" value="RDRP_core"/>
</dbReference>
<dbReference type="GO" id="GO:0003968">
    <property type="term" value="F:RNA-directed RNA polymerase activity"/>
    <property type="evidence" value="ECO:0007669"/>
    <property type="project" value="UniProtKB-KW"/>
</dbReference>
<feature type="domain" description="RDRP C-terminal head" evidence="11">
    <location>
        <begin position="1029"/>
        <end position="1212"/>
    </location>
</feature>
<dbReference type="EC" id="2.7.7.48" evidence="8"/>
<sequence>MRSGTAMPVLYIGSSRLPTITSNYGLNDHIQSVKSACNDLFGHGVAIVQTRFENGHYIGLSLELPDSVASSWNQNEPIPITFPVPFKKHHWVSQASWSEDSPRPNPWSGARERDDYRLASLELGYLLEPKDRFVTKWPLPPDSKFISPKDAIMVFNFQRDDRHVMIEYQLLLYKFRMKILMSNILWMLLEQDHPKDNYTLVMQIAVAPIVTYIEAASGKKRFRDTYKRYAVPHEAVRNTPNDNYWKGMLDILRPCIKSGPPSGRYFVYRLELSIKPDEIDFFYEDMNRLNEVGLLPKVQSPVLRALNPEASYTPLSKFLNLPYKIYFQIAALAGQNEAVLHMMTPEVIAAITPRPLPGEINPESATPEQLKDHADEEAAHNADVELISAALKRMASGFRTKDKAHLYTFTQTLELEKKNEQRKMVAQQKRRHTSHDVNYRWIHKIIVTPTAVHYVGPQFELINRVIRDNGELLDNFLRVQFCDEDHDRMTATNQDLLLRRISAFLDKGIAICNKKFEFLHYSSSQQRNAGCWFYSPPDNKDKPIQWVRDWMGDFSKIRNPARLGARMAQCFSATHAVGWIEEHKQTIFILEDDYRIDAATGARYLYFDGVGRIGKQLGGRLWSGLSKFMPHMAQFGNPTAFQLRIAGAKGMLSVDESMAPNEIHLRPNMIKFEKDYYVLEVVRTAFYSPSYLNRQLILLLLAHGISQDTFLTLMEEQVRRLDSLFTNKEAAKSVLKTMIDGWGITNELLALIDAGFWDRKDPYLMNLLRLHRACQMREIKKRTRIHVPEGVHLLGVMDETGLLPEDQIIVRYSEPRTNSRRTVVGRGIVTRAPCLHPGDVQIVTATDEFDRTPNLSHHRDVIVFSKRGVRPLPNKLAGGDLDGDSFIFIWDKRLVPKETEAPMDYTPANERTFKQIGIQDVKAHFVDFIAKNTLGKIDHAHMAWADKEGAKSERCRKLAELHSVAVDFAKSGVAADFPEDLEPRQYPHWLEKKGSRSYISRTVIGTIYDKVTVNVNLITQIEPDPLLLIEGRDKYLSDAVKIKKAYDREIITLMNQYGVTSELEIISSYILMIGDGRKKPFEINDDVMPAINALKKRYRAMILPEQYNASAFKEPNATVDAQVLAKASAWYEVTYSIHFNKGTPGYVKNNGYSSSADASESDSGKIGFVARGAQEMDTDVLTLRGRMISFCWILSDLLSIILTQQLRKENGPKSASSETGSDGASNGRQTPSNGVAPFVLPT</sequence>
<protein>
    <recommendedName>
        <fullName evidence="8">RNA-dependent RNA polymerase</fullName>
        <ecNumber evidence="8">2.7.7.48</ecNumber>
    </recommendedName>
</protein>
<dbReference type="PANTHER" id="PTHR23079:SF55">
    <property type="entry name" value="RNA-DIRECTED RNA POLYMERASE"/>
    <property type="match status" value="1"/>
</dbReference>
<evidence type="ECO:0000256" key="3">
    <source>
        <dbReference type="ARBA" id="ARBA00022679"/>
    </source>
</evidence>
<keyword evidence="3 8" id="KW-0808">Transferase</keyword>
<reference evidence="12 13" key="1">
    <citation type="journal article" date="2019" name="Sci. Rep.">
        <title>Comparative genomics of chytrid fungi reveal insights into the obligate biotrophic and pathogenic lifestyle of Synchytrium endobioticum.</title>
        <authorList>
            <person name="van de Vossenberg B.T.L.H."/>
            <person name="Warris S."/>
            <person name="Nguyen H.D.T."/>
            <person name="van Gent-Pelzer M.P.E."/>
            <person name="Joly D.L."/>
            <person name="van de Geest H.C."/>
            <person name="Bonants P.J.M."/>
            <person name="Smith D.S."/>
            <person name="Levesque C.A."/>
            <person name="van der Lee T.A.J."/>
        </authorList>
    </citation>
    <scope>NUCLEOTIDE SEQUENCE [LARGE SCALE GENOMIC DNA]</scope>
    <source>
        <strain evidence="12 13">LEV6574</strain>
    </source>
</reference>
<dbReference type="GO" id="GO:0030422">
    <property type="term" value="P:siRNA processing"/>
    <property type="evidence" value="ECO:0007669"/>
    <property type="project" value="TreeGrafter"/>
</dbReference>
<dbReference type="Pfam" id="PF05183">
    <property type="entry name" value="RdRP"/>
    <property type="match status" value="1"/>
</dbReference>
<dbReference type="Pfam" id="PF26253">
    <property type="entry name" value="RdRP_head"/>
    <property type="match status" value="1"/>
</dbReference>
<evidence type="ECO:0000256" key="4">
    <source>
        <dbReference type="ARBA" id="ARBA00022695"/>
    </source>
</evidence>
<accession>A0A507CGU5</accession>
<keyword evidence="2 8" id="KW-0696">RNA-directed RNA polymerase</keyword>
<comment type="similarity">
    <text evidence="1 8">Belongs to the RdRP family.</text>
</comment>
<keyword evidence="6" id="KW-0943">RNA-mediated gene silencing</keyword>
<evidence type="ECO:0000256" key="5">
    <source>
        <dbReference type="ARBA" id="ARBA00022884"/>
    </source>
</evidence>
<dbReference type="AlphaFoldDB" id="A0A507CGU5"/>
<dbReference type="VEuPathDB" id="FungiDB:SeMB42_g07729"/>
<evidence type="ECO:0000256" key="8">
    <source>
        <dbReference type="RuleBase" id="RU363098"/>
    </source>
</evidence>
<evidence type="ECO:0000259" key="11">
    <source>
        <dbReference type="Pfam" id="PF26253"/>
    </source>
</evidence>
<dbReference type="Proteomes" id="UP000320475">
    <property type="component" value="Unassembled WGS sequence"/>
</dbReference>
<dbReference type="InterPro" id="IPR058752">
    <property type="entry name" value="RDRP_C_head"/>
</dbReference>
<evidence type="ECO:0000256" key="2">
    <source>
        <dbReference type="ARBA" id="ARBA00022484"/>
    </source>
</evidence>
<evidence type="ECO:0000313" key="13">
    <source>
        <dbReference type="Proteomes" id="UP000320475"/>
    </source>
</evidence>
<feature type="domain" description="RDRP core" evidence="10">
    <location>
        <begin position="447"/>
        <end position="1011"/>
    </location>
</feature>
<evidence type="ECO:0000256" key="6">
    <source>
        <dbReference type="ARBA" id="ARBA00023158"/>
    </source>
</evidence>
<name>A0A507CGU5_9FUNG</name>
<dbReference type="InterPro" id="IPR007855">
    <property type="entry name" value="RDRP"/>
</dbReference>
<dbReference type="PANTHER" id="PTHR23079">
    <property type="entry name" value="RNA-DEPENDENT RNA POLYMERASE"/>
    <property type="match status" value="1"/>
</dbReference>
<keyword evidence="4 8" id="KW-0548">Nucleotidyltransferase</keyword>
<evidence type="ECO:0000313" key="12">
    <source>
        <dbReference type="EMBL" id="TPX38691.1"/>
    </source>
</evidence>
<evidence type="ECO:0000259" key="10">
    <source>
        <dbReference type="Pfam" id="PF05183"/>
    </source>
</evidence>
<dbReference type="OrthoDB" id="6513042at2759"/>
<feature type="region of interest" description="Disordered" evidence="9">
    <location>
        <begin position="1210"/>
        <end position="1242"/>
    </location>
</feature>
<evidence type="ECO:0000256" key="1">
    <source>
        <dbReference type="ARBA" id="ARBA00005762"/>
    </source>
</evidence>
<evidence type="ECO:0000256" key="7">
    <source>
        <dbReference type="ARBA" id="ARBA00048744"/>
    </source>
</evidence>
<dbReference type="GO" id="GO:0031380">
    <property type="term" value="C:nuclear RNA-directed RNA polymerase complex"/>
    <property type="evidence" value="ECO:0007669"/>
    <property type="project" value="TreeGrafter"/>
</dbReference>
<gene>
    <name evidence="12" type="ORF">SeLEV6574_g07691</name>
</gene>
<dbReference type="GO" id="GO:0003723">
    <property type="term" value="F:RNA binding"/>
    <property type="evidence" value="ECO:0007669"/>
    <property type="project" value="UniProtKB-KW"/>
</dbReference>
<feature type="compositionally biased region" description="Polar residues" evidence="9">
    <location>
        <begin position="1213"/>
        <end position="1233"/>
    </location>
</feature>